<dbReference type="InterPro" id="IPR041354">
    <property type="entry name" value="4PPT_N"/>
</dbReference>
<comment type="cofactor">
    <cofactor evidence="13">
        <name>Mg(2+)</name>
        <dbReference type="ChEBI" id="CHEBI:18420"/>
    </cofactor>
</comment>
<dbReference type="EMBL" id="AAHNVE010000052">
    <property type="protein sequence ID" value="EBY3463526.1"/>
    <property type="molecule type" value="Genomic_DNA"/>
</dbReference>
<comment type="pathway">
    <text evidence="2">Siderophore biosynthesis; enterobactin biosynthesis.</text>
</comment>
<evidence type="ECO:0000256" key="11">
    <source>
        <dbReference type="ARBA" id="ARBA00049191"/>
    </source>
</evidence>
<evidence type="ECO:0000313" key="20">
    <source>
        <dbReference type="EMBL" id="TLB87322.1"/>
    </source>
</evidence>
<reference evidence="20" key="3">
    <citation type="submission" date="2019-03" db="EMBL/GenBank/DDBJ databases">
        <authorList>
            <person name="Tay M."/>
        </authorList>
    </citation>
    <scope>NUCLEOTIDE SEQUENCE</scope>
    <source>
        <strain evidence="20">SL_58_S327</strain>
    </source>
</reference>
<feature type="domain" description="4'-phosphopantetheinyl transferase N-terminal" evidence="15">
    <location>
        <begin position="58"/>
        <end position="116"/>
    </location>
</feature>
<evidence type="ECO:0000256" key="12">
    <source>
        <dbReference type="PIRSR" id="PIRSR603542-1"/>
    </source>
</evidence>
<organism evidence="17">
    <name type="scientific">Salmonella enterica subsp. enterica serovar Weltevreden</name>
    <dbReference type="NCBI Taxonomy" id="57743"/>
    <lineage>
        <taxon>Bacteria</taxon>
        <taxon>Pseudomonadati</taxon>
        <taxon>Pseudomonadota</taxon>
        <taxon>Gammaproteobacteria</taxon>
        <taxon>Enterobacterales</taxon>
        <taxon>Enterobacteriaceae</taxon>
        <taxon>Salmonella</taxon>
    </lineage>
</organism>
<evidence type="ECO:0000256" key="10">
    <source>
        <dbReference type="ARBA" id="ARBA00049176"/>
    </source>
</evidence>
<evidence type="ECO:0000313" key="18">
    <source>
        <dbReference type="EMBL" id="EBY3463526.1"/>
    </source>
</evidence>
<proteinExistence type="inferred from homology"/>
<protein>
    <recommendedName>
        <fullName evidence="5">Enterobactin synthase component D</fullName>
    </recommendedName>
    <alternativeName>
        <fullName evidence="8">4'-phosphopantetheinyl transferase EntD</fullName>
    </alternativeName>
    <alternativeName>
        <fullName evidence="9">Enterochelin synthase D</fullName>
    </alternativeName>
</protein>
<dbReference type="GO" id="GO:0009366">
    <property type="term" value="C:enterobactin synthetase complex"/>
    <property type="evidence" value="ECO:0007669"/>
    <property type="project" value="InterPro"/>
</dbReference>
<dbReference type="PANTHER" id="PTHR38096:SF1">
    <property type="entry name" value="ENTEROBACTIN SYNTHASE COMPONENT D"/>
    <property type="match status" value="1"/>
</dbReference>
<evidence type="ECO:0000313" key="19">
    <source>
        <dbReference type="EMBL" id="EDA5909449.1"/>
    </source>
</evidence>
<sequence length="252" mass="28406">MFTFEKTERFSAFIHQKKIGIVTDWPNVSVCLLEYDIQWYSDTLFNQLSIPFPKSLMPAVAKRRADYLSGRYAASLLLKQSGCHEVVLTGTDRAPVWPVGWRGSISHTGKWAIAVLTSDQSNLYLGVDIEELRPEVMLEIAPAFTIEEERALLAGSGLPFETALAIVFSAKESLFKALYPQVRHLFGFEAARLCEFNQQENRFTFELTRDLTPTLSVGYHATGNYIFNKSEVTTLIIEVPRQNSPLSASFVL</sequence>
<dbReference type="EMBL" id="AAFIJN010000054">
    <property type="protein sequence ID" value="EBG2891880.1"/>
    <property type="molecule type" value="Genomic_DNA"/>
</dbReference>
<dbReference type="InterPro" id="IPR037143">
    <property type="entry name" value="4-PPantetheinyl_Trfase_dom_sf"/>
</dbReference>
<dbReference type="AlphaFoldDB" id="A0A3U4LK19"/>
<keyword evidence="13" id="KW-0479">Metal-binding</keyword>
<feature type="binding site" evidence="13">
    <location>
        <position position="128"/>
    </location>
    <ligand>
        <name>Mg(2+)</name>
        <dbReference type="ChEBI" id="CHEBI:18420"/>
    </ligand>
</feature>
<dbReference type="GO" id="GO:0005886">
    <property type="term" value="C:plasma membrane"/>
    <property type="evidence" value="ECO:0007669"/>
    <property type="project" value="TreeGrafter"/>
</dbReference>
<evidence type="ECO:0000313" key="16">
    <source>
        <dbReference type="EMBL" id="EBG2891880.1"/>
    </source>
</evidence>
<feature type="binding site" evidence="13">
    <location>
        <position position="129"/>
    </location>
    <ligand>
        <name>Mg(2+)</name>
        <dbReference type="ChEBI" id="CHEBI:18420"/>
    </ligand>
</feature>
<keyword evidence="6 17" id="KW-0808">Transferase</keyword>
<dbReference type="GO" id="GO:0000287">
    <property type="term" value="F:magnesium ion binding"/>
    <property type="evidence" value="ECO:0007669"/>
    <property type="project" value="InterPro"/>
</dbReference>
<feature type="binding site" evidence="12">
    <location>
        <position position="128"/>
    </location>
    <ligand>
        <name>CoA</name>
        <dbReference type="ChEBI" id="CHEBI:57287"/>
    </ligand>
</feature>
<dbReference type="GO" id="GO:0008897">
    <property type="term" value="F:holo-[acyl-carrier-protein] synthase activity"/>
    <property type="evidence" value="ECO:0007669"/>
    <property type="project" value="InterPro"/>
</dbReference>
<comment type="similarity">
    <text evidence="3">Belongs to the P-Pant transferase superfamily. EntD family.</text>
</comment>
<evidence type="ECO:0000256" key="6">
    <source>
        <dbReference type="ARBA" id="ARBA00022679"/>
    </source>
</evidence>
<dbReference type="Pfam" id="PF17837">
    <property type="entry name" value="4PPT_N"/>
    <property type="match status" value="1"/>
</dbReference>
<dbReference type="Proteomes" id="UP000839923">
    <property type="component" value="Unassembled WGS sequence"/>
</dbReference>
<dbReference type="InterPro" id="IPR008278">
    <property type="entry name" value="4-PPantetheinyl_Trfase_dom"/>
</dbReference>
<comment type="subunit">
    <text evidence="4">EntB, EntD, EntE, and EntF form a multienzyme complex called enterobactin synthase.</text>
</comment>
<keyword evidence="7" id="KW-0259">Enterobactin biosynthesis</keyword>
<dbReference type="EMBL" id="AALKPH010000024">
    <property type="protein sequence ID" value="EDA5909449.1"/>
    <property type="molecule type" value="Genomic_DNA"/>
</dbReference>
<dbReference type="PANTHER" id="PTHR38096">
    <property type="entry name" value="ENTEROBACTIN SYNTHASE COMPONENT D"/>
    <property type="match status" value="1"/>
</dbReference>
<feature type="binding site" evidence="12">
    <location>
        <position position="172"/>
    </location>
    <ligand>
        <name>CoA</name>
        <dbReference type="ChEBI" id="CHEBI:57287"/>
    </ligand>
</feature>
<accession>A0A3U4LK19</accession>
<evidence type="ECO:0000256" key="3">
    <source>
        <dbReference type="ARBA" id="ARBA00008342"/>
    </source>
</evidence>
<dbReference type="GeneID" id="39692171"/>
<accession>A0A4U8C6P6</accession>
<dbReference type="UniPathway" id="UPA00017"/>
<feature type="binding site" evidence="12">
    <location>
        <begin position="106"/>
        <end position="107"/>
    </location>
    <ligand>
        <name>CoA</name>
        <dbReference type="ChEBI" id="CHEBI:57287"/>
    </ligand>
</feature>
<dbReference type="Proteomes" id="UP000305873">
    <property type="component" value="Unassembled WGS sequence"/>
</dbReference>
<dbReference type="InterPro" id="IPR003542">
    <property type="entry name" value="Enbac_synth_compD-like"/>
</dbReference>
<feature type="binding site" evidence="12">
    <location>
        <position position="176"/>
    </location>
    <ligand>
        <name>CoA</name>
        <dbReference type="ChEBI" id="CHEBI:57287"/>
    </ligand>
</feature>
<comment type="catalytic activity">
    <reaction evidence="10">
        <text>apo-[aryl-carrier protein] + CoA = holo-[aryl-carrier protein] + adenosine 3',5'-bisphosphate + H(+)</text>
        <dbReference type="Rhea" id="RHEA:48404"/>
        <dbReference type="Rhea" id="RHEA-COMP:15903"/>
        <dbReference type="Rhea" id="RHEA-COMP:17557"/>
        <dbReference type="ChEBI" id="CHEBI:15378"/>
        <dbReference type="ChEBI" id="CHEBI:29999"/>
        <dbReference type="ChEBI" id="CHEBI:57287"/>
        <dbReference type="ChEBI" id="CHEBI:58343"/>
        <dbReference type="ChEBI" id="CHEBI:64479"/>
    </reaction>
</comment>
<dbReference type="EMBL" id="SMQQ01000031">
    <property type="protein sequence ID" value="TLB87322.1"/>
    <property type="molecule type" value="Genomic_DNA"/>
</dbReference>
<feature type="binding site" evidence="12">
    <location>
        <position position="71"/>
    </location>
    <ligand>
        <name>CoA</name>
        <dbReference type="ChEBI" id="CHEBI:57287"/>
    </ligand>
</feature>
<comment type="catalytic activity">
    <reaction evidence="11">
        <text>apo-[peptidyl-carrier protein] + CoA = holo-[peptidyl-carrier protein] + adenosine 3',5'-bisphosphate + H(+)</text>
        <dbReference type="Rhea" id="RHEA:46228"/>
        <dbReference type="Rhea" id="RHEA-COMP:11479"/>
        <dbReference type="Rhea" id="RHEA-COMP:11480"/>
        <dbReference type="ChEBI" id="CHEBI:15378"/>
        <dbReference type="ChEBI" id="CHEBI:29999"/>
        <dbReference type="ChEBI" id="CHEBI:57287"/>
        <dbReference type="ChEBI" id="CHEBI:58343"/>
        <dbReference type="ChEBI" id="CHEBI:64479"/>
    </reaction>
</comment>
<dbReference type="PRINTS" id="PR01399">
    <property type="entry name" value="ENTSNTHTASED"/>
</dbReference>
<dbReference type="RefSeq" id="WP_000493752.1">
    <property type="nucleotide sequence ID" value="NZ_CP040702.1"/>
</dbReference>
<evidence type="ECO:0000256" key="2">
    <source>
        <dbReference type="ARBA" id="ARBA00004993"/>
    </source>
</evidence>
<evidence type="ECO:0000259" key="15">
    <source>
        <dbReference type="Pfam" id="PF17837"/>
    </source>
</evidence>
<evidence type="ECO:0000259" key="14">
    <source>
        <dbReference type="Pfam" id="PF01648"/>
    </source>
</evidence>
<dbReference type="EMBL" id="AAHNNE010000022">
    <property type="protein sequence ID" value="EBY2434958.1"/>
    <property type="molecule type" value="Genomic_DNA"/>
</dbReference>
<gene>
    <name evidence="18" type="ORF">D4E63_22845</name>
    <name evidence="17" type="ORF">DU837_16055</name>
    <name evidence="20" type="ORF">E2E91_22885</name>
    <name evidence="19" type="ORF">F9X83_16675</name>
    <name evidence="16" type="ORF">FIR23_22620</name>
</gene>
<reference evidence="20 21" key="2">
    <citation type="journal article" date="2019" name="Foodborne Pathog. Dis.">
        <title>Whole Genome Sequencing Analysis of Nontyphoidal Salmonella enterica of Chicken Meat and Human Origin Under Surveillance in Sri Lanka.</title>
        <authorList>
            <person name="Tay M.Y.F."/>
            <person name="Pathirage S."/>
            <person name="Chandrasekaran L."/>
            <person name="Wickramasuriya U."/>
            <person name="Sadeepanie N."/>
            <person name="Waidyarathna K.D.K."/>
            <person name="Liyanage L.D.C."/>
            <person name="Seow K.L.G."/>
            <person name="Hendriksen R.S."/>
            <person name="Takeuchi M.T."/>
            <person name="Schlundt J."/>
        </authorList>
    </citation>
    <scope>NUCLEOTIDE SEQUENCE [LARGE SCALE GENOMIC DNA]</scope>
    <source>
        <strain evidence="20 21">SL_58_S327</strain>
    </source>
</reference>
<dbReference type="GO" id="GO:0009239">
    <property type="term" value="P:enterobactin biosynthetic process"/>
    <property type="evidence" value="ECO:0007669"/>
    <property type="project" value="UniProtKB-UniPathway"/>
</dbReference>
<comment type="function">
    <text evidence="1">Involved in the biosynthesis of the siderophore enterobactin (enterochelin), which is a macrocyclic trimeric lactone of N-(2,3-dihydroxybenzoyl)-serine. The serine trilactone serves as a scaffolding for the three catechol functionalities that provide hexadentate coordination for the tightly ligated iron(2+) atoms. Plays an essential role in the assembly of the enterobactin by catalyzing the transfer of the 4'-phosphopantetheine (Ppant) moiety from coenzyme A to the apo-domains of both EntB (ArCP domain) and EntF (PCP domain) to yield their holo-forms which make them competent for the activation of 2,3-dihydroxybenzoate (DHB) and L-serine, respectively.</text>
</comment>
<evidence type="ECO:0000256" key="5">
    <source>
        <dbReference type="ARBA" id="ARBA00019087"/>
    </source>
</evidence>
<evidence type="ECO:0000256" key="1">
    <source>
        <dbReference type="ARBA" id="ARBA00003937"/>
    </source>
</evidence>
<reference evidence="17" key="1">
    <citation type="submission" date="2018-07" db="EMBL/GenBank/DDBJ databases">
        <authorList>
            <person name="Ashton P.M."/>
            <person name="Dallman T."/>
            <person name="Nair S."/>
            <person name="De Pinna E."/>
            <person name="Peters T."/>
            <person name="Grant K."/>
        </authorList>
    </citation>
    <scope>NUCLEOTIDE SEQUENCE</scope>
    <source>
        <strain evidence="17">294991</strain>
        <strain evidence="18">574296</strain>
        <strain evidence="16">751203</strain>
        <strain evidence="19">808856</strain>
    </source>
</reference>
<evidence type="ECO:0000313" key="17">
    <source>
        <dbReference type="EMBL" id="EBY2434958.1"/>
    </source>
</evidence>
<evidence type="ECO:0000256" key="7">
    <source>
        <dbReference type="ARBA" id="ARBA00023191"/>
    </source>
</evidence>
<evidence type="ECO:0000256" key="4">
    <source>
        <dbReference type="ARBA" id="ARBA00011503"/>
    </source>
</evidence>
<evidence type="ECO:0000256" key="9">
    <source>
        <dbReference type="ARBA" id="ARBA00031996"/>
    </source>
</evidence>
<feature type="binding site" evidence="13">
    <location>
        <position position="130"/>
    </location>
    <ligand>
        <name>Mg(2+)</name>
        <dbReference type="ChEBI" id="CHEBI:18420"/>
    </ligand>
</feature>
<keyword evidence="13" id="KW-0460">Magnesium</keyword>
<name>A0A3U4LK19_SALET</name>
<feature type="binding site" evidence="12">
    <location>
        <position position="63"/>
    </location>
    <ligand>
        <name>CoA</name>
        <dbReference type="ChEBI" id="CHEBI:57287"/>
    </ligand>
</feature>
<evidence type="ECO:0000256" key="13">
    <source>
        <dbReference type="PIRSR" id="PIRSR603542-2"/>
    </source>
</evidence>
<dbReference type="Pfam" id="PF01648">
    <property type="entry name" value="ACPS"/>
    <property type="match status" value="1"/>
</dbReference>
<dbReference type="SUPFAM" id="SSF56214">
    <property type="entry name" value="4'-phosphopantetheinyl transferase"/>
    <property type="match status" value="1"/>
</dbReference>
<evidence type="ECO:0000256" key="8">
    <source>
        <dbReference type="ARBA" id="ARBA00029894"/>
    </source>
</evidence>
<evidence type="ECO:0000313" key="21">
    <source>
        <dbReference type="Proteomes" id="UP000305873"/>
    </source>
</evidence>
<comment type="caution">
    <text evidence="17">The sequence shown here is derived from an EMBL/GenBank/DDBJ whole genome shotgun (WGS) entry which is preliminary data.</text>
</comment>
<feature type="domain" description="4'-phosphopantetheinyl transferase" evidence="14">
    <location>
        <begin position="125"/>
        <end position="210"/>
    </location>
</feature>